<evidence type="ECO:0000313" key="2">
    <source>
        <dbReference type="Proteomes" id="UP001139226"/>
    </source>
</evidence>
<name>A0A9X2AB72_9FLAO</name>
<dbReference type="RefSeq" id="WP_240714133.1">
    <property type="nucleotide sequence ID" value="NZ_JAKVTV010000004.1"/>
</dbReference>
<dbReference type="InterPro" id="IPR011990">
    <property type="entry name" value="TPR-like_helical_dom_sf"/>
</dbReference>
<dbReference type="SUPFAM" id="SSF48452">
    <property type="entry name" value="TPR-like"/>
    <property type="match status" value="1"/>
</dbReference>
<dbReference type="AlphaFoldDB" id="A0A9X2AB72"/>
<organism evidence="1 2">
    <name type="scientific">Christiangramia lutea</name>
    <dbReference type="NCBI Taxonomy" id="1607951"/>
    <lineage>
        <taxon>Bacteria</taxon>
        <taxon>Pseudomonadati</taxon>
        <taxon>Bacteroidota</taxon>
        <taxon>Flavobacteriia</taxon>
        <taxon>Flavobacteriales</taxon>
        <taxon>Flavobacteriaceae</taxon>
        <taxon>Christiangramia</taxon>
    </lineage>
</organism>
<dbReference type="EMBL" id="JAKVTV010000004">
    <property type="protein sequence ID" value="MCH4823961.1"/>
    <property type="molecule type" value="Genomic_DNA"/>
</dbReference>
<keyword evidence="1" id="KW-0449">Lipoprotein</keyword>
<dbReference type="Gene3D" id="1.25.40.390">
    <property type="match status" value="1"/>
</dbReference>
<gene>
    <name evidence="1" type="ORF">ML462_12350</name>
</gene>
<proteinExistence type="predicted"/>
<accession>A0A9X2AB72</accession>
<dbReference type="Pfam" id="PF12771">
    <property type="entry name" value="SusD-like_2"/>
    <property type="match status" value="1"/>
</dbReference>
<evidence type="ECO:0000313" key="1">
    <source>
        <dbReference type="EMBL" id="MCH4823961.1"/>
    </source>
</evidence>
<sequence>MKKYIVAITALVTLWSCMTDEKYERYNRDPKNPTQVASDFLFTSATVALGDEMASPNVNNTLFRFLGQYLTATTYLDEPNYDFTARQNPDQVWSELYRDVLLDLQDAKSIVQGNAELEQSEIDARLGQLEVIEVYAWSVLADSFGDIPYNQALQAEEFPNPEYDDDAAIYEDLISRLQANMAMLSAGDGYSTADVIFNGDMDSWMRFNNSLLLRLGMRISDANPGLSQTAVEAAYNGGVFMSNSESANIAYQGADPNTNPLWEDLVQSGRSDFLISNTISEYMNDLEDPRRMAYFDDNLGDGYEGGIYGASNNYLSYTHIGTAFLDPTREGILLDYTEVSFNLSRAAELGYSVGGSAEDYYNDAITASITYWGGSEADAADYLAQSEVAYDGSDEQFGLQYWIAMFDNPFQGWSVWRKYDYPDLKIPQEYCNNVPYRYTYPVDEQNLNEENFIAASTAIGGNTTETTVFWDTTTPDQSTYVGCLDDVE</sequence>
<protein>
    <submittedName>
        <fullName evidence="1">SusD/RagB family nutrient-binding outer membrane lipoprotein</fullName>
    </submittedName>
</protein>
<dbReference type="InterPro" id="IPR041662">
    <property type="entry name" value="SusD-like_2"/>
</dbReference>
<reference evidence="1" key="1">
    <citation type="submission" date="2022-03" db="EMBL/GenBank/DDBJ databases">
        <title>Gramella crocea sp. nov., isolated from activated sludge of a seafood processing plant.</title>
        <authorList>
            <person name="Zhang X."/>
        </authorList>
    </citation>
    <scope>NUCLEOTIDE SEQUENCE</scope>
    <source>
        <strain evidence="1">YJ019</strain>
    </source>
</reference>
<keyword evidence="2" id="KW-1185">Reference proteome</keyword>
<comment type="caution">
    <text evidence="1">The sequence shown here is derived from an EMBL/GenBank/DDBJ whole genome shotgun (WGS) entry which is preliminary data.</text>
</comment>
<dbReference type="Proteomes" id="UP001139226">
    <property type="component" value="Unassembled WGS sequence"/>
</dbReference>